<proteinExistence type="predicted"/>
<name>A0A6C0HXL5_9ZZZZ</name>
<dbReference type="GO" id="GO:0004672">
    <property type="term" value="F:protein kinase activity"/>
    <property type="evidence" value="ECO:0007669"/>
    <property type="project" value="InterPro"/>
</dbReference>
<evidence type="ECO:0000313" key="2">
    <source>
        <dbReference type="EMBL" id="QHT85170.1"/>
    </source>
</evidence>
<dbReference type="InterPro" id="IPR011009">
    <property type="entry name" value="Kinase-like_dom_sf"/>
</dbReference>
<reference evidence="2" key="1">
    <citation type="journal article" date="2020" name="Nature">
        <title>Giant virus diversity and host interactions through global metagenomics.</title>
        <authorList>
            <person name="Schulz F."/>
            <person name="Roux S."/>
            <person name="Paez-Espino D."/>
            <person name="Jungbluth S."/>
            <person name="Walsh D.A."/>
            <person name="Denef V.J."/>
            <person name="McMahon K.D."/>
            <person name="Konstantinidis K.T."/>
            <person name="Eloe-Fadrosh E.A."/>
            <person name="Kyrpides N.C."/>
            <person name="Woyke T."/>
        </authorList>
    </citation>
    <scope>NUCLEOTIDE SEQUENCE</scope>
    <source>
        <strain evidence="2">GVMAG-M-3300023184-178</strain>
    </source>
</reference>
<feature type="domain" description="Protein kinase" evidence="1">
    <location>
        <begin position="7"/>
        <end position="263"/>
    </location>
</feature>
<protein>
    <recommendedName>
        <fullName evidence="1">Protein kinase domain-containing protein</fullName>
    </recommendedName>
</protein>
<dbReference type="SMART" id="SM00220">
    <property type="entry name" value="S_TKc"/>
    <property type="match status" value="1"/>
</dbReference>
<organism evidence="2">
    <name type="scientific">viral metagenome</name>
    <dbReference type="NCBI Taxonomy" id="1070528"/>
    <lineage>
        <taxon>unclassified sequences</taxon>
        <taxon>metagenomes</taxon>
        <taxon>organismal metagenomes</taxon>
    </lineage>
</organism>
<dbReference type="PROSITE" id="PS50011">
    <property type="entry name" value="PROTEIN_KINASE_DOM"/>
    <property type="match status" value="1"/>
</dbReference>
<dbReference type="AlphaFoldDB" id="A0A6C0HXL5"/>
<dbReference type="InterPro" id="IPR000719">
    <property type="entry name" value="Prot_kinase_dom"/>
</dbReference>
<accession>A0A6C0HXL5</accession>
<dbReference type="InterPro" id="IPR050235">
    <property type="entry name" value="CK1_Ser-Thr_kinase"/>
</dbReference>
<sequence length="263" mass="30493">MIIANKYRIIEKLGSGSYSHIYKGENIRTKELVAIKVEPLKNETKMLKHESRIYKYLANSVQTPQLKWFGLDDNNFYMSISLLGESIASLKNGNAFSLETTLSISINMLKLLKDLHSQGLIHRDVKPDNFLRGLNDKSNQLYLIDFGFAKKYMKSDGKTHINISTGKTLIGTPNFVSINIHEGTEPSRRDDLESIGYIMIHLLNEDRSWSSSNDMNKIKSCKMDIERNPRIPKVIKDYLKYCRNLWFEETPNYDYLIEMLINR</sequence>
<dbReference type="Pfam" id="PF00069">
    <property type="entry name" value="Pkinase"/>
    <property type="match status" value="1"/>
</dbReference>
<dbReference type="EMBL" id="MN740035">
    <property type="protein sequence ID" value="QHT85170.1"/>
    <property type="molecule type" value="Genomic_DNA"/>
</dbReference>
<dbReference type="InterPro" id="IPR017441">
    <property type="entry name" value="Protein_kinase_ATP_BS"/>
</dbReference>
<dbReference type="PANTHER" id="PTHR11909">
    <property type="entry name" value="CASEIN KINASE-RELATED"/>
    <property type="match status" value="1"/>
</dbReference>
<dbReference type="PROSITE" id="PS00107">
    <property type="entry name" value="PROTEIN_KINASE_ATP"/>
    <property type="match status" value="1"/>
</dbReference>
<evidence type="ECO:0000259" key="1">
    <source>
        <dbReference type="PROSITE" id="PS50011"/>
    </source>
</evidence>
<dbReference type="SUPFAM" id="SSF56112">
    <property type="entry name" value="Protein kinase-like (PK-like)"/>
    <property type="match status" value="1"/>
</dbReference>
<dbReference type="Gene3D" id="1.10.510.10">
    <property type="entry name" value="Transferase(Phosphotransferase) domain 1"/>
    <property type="match status" value="1"/>
</dbReference>
<dbReference type="GO" id="GO:0005524">
    <property type="term" value="F:ATP binding"/>
    <property type="evidence" value="ECO:0007669"/>
    <property type="project" value="InterPro"/>
</dbReference>